<evidence type="ECO:0000313" key="10">
    <source>
        <dbReference type="EMBL" id="ADP33355.1"/>
    </source>
</evidence>
<keyword evidence="6" id="KW-0378">Hydrolase</keyword>
<evidence type="ECO:0000256" key="3">
    <source>
        <dbReference type="ARBA" id="ARBA00007186"/>
    </source>
</evidence>
<evidence type="ECO:0000313" key="11">
    <source>
        <dbReference type="Proteomes" id="UP000006867"/>
    </source>
</evidence>
<keyword evidence="11" id="KW-1185">Reference proteome</keyword>
<feature type="domain" description="Alpha-L-arabinofuranosidase C-terminal" evidence="9">
    <location>
        <begin position="291"/>
        <end position="490"/>
    </location>
</feature>
<dbReference type="InterPro" id="IPR013780">
    <property type="entry name" value="Glyco_hydro_b"/>
</dbReference>
<name>A0ABN3ZCB6_BACA1</name>
<dbReference type="EC" id="3.2.1.55" evidence="5"/>
<dbReference type="EMBL" id="CP002207">
    <property type="protein sequence ID" value="ADP33355.1"/>
    <property type="molecule type" value="Genomic_DNA"/>
</dbReference>
<dbReference type="InterPro" id="IPR010720">
    <property type="entry name" value="Alpha-L-AF_C"/>
</dbReference>
<dbReference type="InterPro" id="IPR055235">
    <property type="entry name" value="ASD1_cat"/>
</dbReference>
<dbReference type="InterPro" id="IPR017853">
    <property type="entry name" value="GH"/>
</dbReference>
<dbReference type="Gene3D" id="2.60.40.1180">
    <property type="entry name" value="Golgi alpha-mannosidase II"/>
    <property type="match status" value="1"/>
</dbReference>
<protein>
    <recommendedName>
        <fullName evidence="5">non-reducing end alpha-L-arabinofuranosidase</fullName>
        <ecNumber evidence="5">3.2.1.55</ecNumber>
    </recommendedName>
</protein>
<proteinExistence type="inferred from homology"/>
<dbReference type="PANTHER" id="PTHR43576">
    <property type="entry name" value="ALPHA-L-ARABINOFURANOSIDASE C-RELATED"/>
    <property type="match status" value="1"/>
</dbReference>
<comment type="subunit">
    <text evidence="4">Homohexamer; trimer of dimers.</text>
</comment>
<evidence type="ECO:0000259" key="9">
    <source>
        <dbReference type="SMART" id="SM00813"/>
    </source>
</evidence>
<comment type="similarity">
    <text evidence="3">Belongs to the glycosyl hydrolase 51 family.</text>
</comment>
<dbReference type="SUPFAM" id="SSF51445">
    <property type="entry name" value="(Trans)glycosidases"/>
    <property type="match status" value="1"/>
</dbReference>
<dbReference type="SUPFAM" id="SSF51011">
    <property type="entry name" value="Glycosyl hydrolase domain"/>
    <property type="match status" value="1"/>
</dbReference>
<evidence type="ECO:0000256" key="7">
    <source>
        <dbReference type="ARBA" id="ARBA00023277"/>
    </source>
</evidence>
<reference evidence="10 11" key="1">
    <citation type="journal article" date="2011" name="Front. Microbiol.">
        <title>Genomic signatures of strain selection and enhancement in Bacillus atrophaeus var. globigii, a historical biowarfare simulant.</title>
        <authorList>
            <person name="Gibbons H.S."/>
            <person name="Broomall S.M."/>
            <person name="McNew L.A."/>
            <person name="Daligault H."/>
            <person name="Chapman C."/>
            <person name="Bruce D."/>
            <person name="Karavis M."/>
            <person name="Krepps M."/>
            <person name="McGregor P.A."/>
            <person name="Hong C."/>
            <person name="Park K.H."/>
            <person name="Akmal A."/>
            <person name="Feldman A."/>
            <person name="Lin J.S."/>
            <person name="Chang W.E."/>
            <person name="Higgs B.W."/>
            <person name="Demirev P."/>
            <person name="Lindquist J."/>
            <person name="Liem A."/>
            <person name="Fochler E."/>
            <person name="Read T.D."/>
            <person name="Tapia R."/>
            <person name="Johnson S."/>
            <person name="Bishop-Lilly K.A."/>
            <person name="Detter C."/>
            <person name="Han C."/>
            <person name="Sozhamannan S."/>
            <person name="Rosenzweig C.N."/>
            <person name="Skowronski E.W."/>
        </authorList>
    </citation>
    <scope>NUCLEOTIDE SEQUENCE [LARGE SCALE GENOMIC DNA]</scope>
    <source>
        <strain evidence="10 11">1942</strain>
    </source>
</reference>
<sequence>MKKAGMIIDKEYKIGQVDKRIYGSFIEHMGRAVYEGIYEPDHPQADESGFRKDVQSLIKELQVPLIRYPGGNFLSGYNWEDGVGPVKDRPRRLDLAWKTTETNQVGTNEFLSWAKKVNTEVNMAVNLGTRGMDAARNLVEYCNHPSGSYWSDLRRSHGYEAPYGIKTWCLGNEMDGPWQIGHKTAEEYGRLAAETAKVMKWVDPSIELVACGSSNSSMPTFIDWEAKVLEHTYDHVDYISLHTYYGNRDNNLPNYLARSMDLDHFIKSVAATCDYMKAKKRSKKTIHLSLDEWNVWYHSNEADKKVEPWMEAPPILEDIYNFEDALLIGSLLITILQHADRVKIACLAQLVNVIAPIMTEKGGEAWRQPIFYPYMHASVYGRGESLKPIISSPKYDCADFTDVPYVDAAAVYHDEDQTLTVFAVNKSEEPMETDISLRGFESYRIIEHIVLEHEDIKATNQKNRKNVVPHANGTSSKSEGELKAHFTPLSWNVIRLQK</sequence>
<keyword evidence="7" id="KW-0119">Carbohydrate metabolism</keyword>
<gene>
    <name evidence="10" type="ordered locus">BATR1942_12120</name>
</gene>
<dbReference type="PANTHER" id="PTHR43576:SF3">
    <property type="entry name" value="ALPHA-L-ARABINOFURANOSIDASE C"/>
    <property type="match status" value="1"/>
</dbReference>
<evidence type="ECO:0000256" key="8">
    <source>
        <dbReference type="ARBA" id="ARBA00023295"/>
    </source>
</evidence>
<dbReference type="SMART" id="SM00813">
    <property type="entry name" value="Alpha-L-AF_C"/>
    <property type="match status" value="1"/>
</dbReference>
<comment type="pathway">
    <text evidence="2">Glycan metabolism.</text>
</comment>
<evidence type="ECO:0000256" key="5">
    <source>
        <dbReference type="ARBA" id="ARBA00012670"/>
    </source>
</evidence>
<comment type="catalytic activity">
    <reaction evidence="1">
        <text>Hydrolysis of terminal non-reducing alpha-L-arabinofuranoside residues in alpha-L-arabinosides.</text>
        <dbReference type="EC" id="3.2.1.55"/>
    </reaction>
</comment>
<evidence type="ECO:0000256" key="6">
    <source>
        <dbReference type="ARBA" id="ARBA00022801"/>
    </source>
</evidence>
<dbReference type="Proteomes" id="UP000006867">
    <property type="component" value="Chromosome"/>
</dbReference>
<dbReference type="RefSeq" id="WP_003325162.1">
    <property type="nucleotide sequence ID" value="NC_014639.1"/>
</dbReference>
<accession>A0ABN3ZCB6</accession>
<evidence type="ECO:0000256" key="2">
    <source>
        <dbReference type="ARBA" id="ARBA00004881"/>
    </source>
</evidence>
<organism evidence="10 11">
    <name type="scientific">Bacillus atrophaeus (strain 1942)</name>
    <dbReference type="NCBI Taxonomy" id="720555"/>
    <lineage>
        <taxon>Bacteria</taxon>
        <taxon>Bacillati</taxon>
        <taxon>Bacillota</taxon>
        <taxon>Bacilli</taxon>
        <taxon>Bacillales</taxon>
        <taxon>Bacillaceae</taxon>
        <taxon>Bacillus</taxon>
    </lineage>
</organism>
<evidence type="ECO:0000256" key="1">
    <source>
        <dbReference type="ARBA" id="ARBA00001462"/>
    </source>
</evidence>
<keyword evidence="8" id="KW-0326">Glycosidase</keyword>
<dbReference type="Pfam" id="PF22848">
    <property type="entry name" value="ASD1_dom"/>
    <property type="match status" value="1"/>
</dbReference>
<dbReference type="Pfam" id="PF06964">
    <property type="entry name" value="Alpha-L-AF_C"/>
    <property type="match status" value="1"/>
</dbReference>
<evidence type="ECO:0000256" key="4">
    <source>
        <dbReference type="ARBA" id="ARBA00011165"/>
    </source>
</evidence>
<dbReference type="Gene3D" id="3.20.20.80">
    <property type="entry name" value="Glycosidases"/>
    <property type="match status" value="1"/>
</dbReference>